<reference evidence="5 6" key="1">
    <citation type="submission" date="2017-07" db="EMBL/GenBank/DDBJ databases">
        <title>Annotated genome sequence of Bacterioplanes sanyensis isolated from Red Sea.</title>
        <authorList>
            <person name="Rehman Z.U."/>
        </authorList>
    </citation>
    <scope>NUCLEOTIDE SEQUENCE [LARGE SCALE GENOMIC DNA]</scope>
    <source>
        <strain evidence="5 6">NV9</strain>
    </source>
</reference>
<evidence type="ECO:0000313" key="6">
    <source>
        <dbReference type="Proteomes" id="UP000202440"/>
    </source>
</evidence>
<feature type="signal peptide" evidence="3">
    <location>
        <begin position="1"/>
        <end position="36"/>
    </location>
</feature>
<dbReference type="AlphaFoldDB" id="A0A222FN91"/>
<dbReference type="Proteomes" id="UP000202440">
    <property type="component" value="Chromosome"/>
</dbReference>
<keyword evidence="2" id="KW-0604">Photosystem II</keyword>
<evidence type="ECO:0000256" key="1">
    <source>
        <dbReference type="ARBA" id="ARBA00022531"/>
    </source>
</evidence>
<dbReference type="InterPro" id="IPR028203">
    <property type="entry name" value="PSII_CF48-like_dom"/>
</dbReference>
<dbReference type="InterPro" id="IPR015943">
    <property type="entry name" value="WD40/YVTN_repeat-like_dom_sf"/>
</dbReference>
<dbReference type="RefSeq" id="WP_094061659.1">
    <property type="nucleotide sequence ID" value="NZ_CP022530.1"/>
</dbReference>
<dbReference type="PANTHER" id="PTHR47199:SF2">
    <property type="entry name" value="PHOTOSYSTEM II STABILITY_ASSEMBLY FACTOR HCF136, CHLOROPLASTIC"/>
    <property type="match status" value="1"/>
</dbReference>
<sequence length="401" mass="43451">MFSDLVQRRQSARMAPWQRFTIGLLLCLMLAPTAHSAWQDPLATPAMATELAHQELLLDVTRADQRLIAVGAHGHIIYSDDHGQSWQQARVPVKVTLTSVHFPSGKYGWAVGHDGVILHSNDGGASWIKQFEGFRANDAIVAAAKQLKATREAQLASAEEQGDDVAIEEAEIQLENATFALDDALYDQETGSTKPFLDVWFYDARRGFAVGAYGMAFYTADGGQTWQDISARIPNPDRMHLNAIEPVGATALTLIGEAGTLIRSDDLGGNWRAMLAPYEGSLFGLVQRDDEQWLFGLRGHVFHSRDDGISWTELSTGSEQTLLGGVSTRDNTVLVGNGGSVIVLQKVGNNIRSIIIEGRKAYAGVAQTSEGGFILVGEDGVKRLSAEGELLNTQISMASGE</sequence>
<name>A0A222FN91_9GAMM</name>
<dbReference type="PANTHER" id="PTHR47199">
    <property type="entry name" value="PHOTOSYSTEM II STABILITY/ASSEMBLY FACTOR HCF136, CHLOROPLASTIC"/>
    <property type="match status" value="1"/>
</dbReference>
<dbReference type="EMBL" id="CP022530">
    <property type="protein sequence ID" value="ASP40497.1"/>
    <property type="molecule type" value="Genomic_DNA"/>
</dbReference>
<evidence type="ECO:0000313" key="5">
    <source>
        <dbReference type="EMBL" id="ASP40497.1"/>
    </source>
</evidence>
<dbReference type="SUPFAM" id="SSF50939">
    <property type="entry name" value="Sialidases"/>
    <property type="match status" value="1"/>
</dbReference>
<dbReference type="Gene3D" id="2.130.10.10">
    <property type="entry name" value="YVTN repeat-like/Quinoprotein amine dehydrogenase"/>
    <property type="match status" value="2"/>
</dbReference>
<dbReference type="GO" id="GO:0015979">
    <property type="term" value="P:photosynthesis"/>
    <property type="evidence" value="ECO:0007669"/>
    <property type="project" value="UniProtKB-KW"/>
</dbReference>
<dbReference type="Pfam" id="PF14870">
    <property type="entry name" value="PSII_BNR"/>
    <property type="match status" value="2"/>
</dbReference>
<protein>
    <submittedName>
        <fullName evidence="5">Photosystem I reaction center subunit IV</fullName>
    </submittedName>
</protein>
<dbReference type="InterPro" id="IPR036278">
    <property type="entry name" value="Sialidase_sf"/>
</dbReference>
<feature type="chain" id="PRO_5012103863" evidence="3">
    <location>
        <begin position="37"/>
        <end position="401"/>
    </location>
</feature>
<gene>
    <name evidence="5" type="ORF">CHH28_18290</name>
</gene>
<keyword evidence="3" id="KW-0732">Signal</keyword>
<evidence type="ECO:0000256" key="3">
    <source>
        <dbReference type="SAM" id="SignalP"/>
    </source>
</evidence>
<evidence type="ECO:0000256" key="2">
    <source>
        <dbReference type="ARBA" id="ARBA00023276"/>
    </source>
</evidence>
<evidence type="ECO:0000259" key="4">
    <source>
        <dbReference type="Pfam" id="PF14870"/>
    </source>
</evidence>
<keyword evidence="6" id="KW-1185">Reference proteome</keyword>
<proteinExistence type="predicted"/>
<dbReference type="KEGG" id="bsan:CHH28_18290"/>
<dbReference type="GO" id="GO:0009523">
    <property type="term" value="C:photosystem II"/>
    <property type="evidence" value="ECO:0007669"/>
    <property type="project" value="UniProtKB-KW"/>
</dbReference>
<keyword evidence="1" id="KW-0602">Photosynthesis</keyword>
<organism evidence="5 6">
    <name type="scientific">Bacterioplanes sanyensis</name>
    <dbReference type="NCBI Taxonomy" id="1249553"/>
    <lineage>
        <taxon>Bacteria</taxon>
        <taxon>Pseudomonadati</taxon>
        <taxon>Pseudomonadota</taxon>
        <taxon>Gammaproteobacteria</taxon>
        <taxon>Oceanospirillales</taxon>
        <taxon>Oceanospirillaceae</taxon>
        <taxon>Bacterioplanes</taxon>
    </lineage>
</organism>
<accession>A0A222FN91</accession>
<feature type="domain" description="Photosynthesis system II assembly factor Ycf48/Hcf136-like" evidence="4">
    <location>
        <begin position="49"/>
        <end position="128"/>
    </location>
</feature>
<dbReference type="OrthoDB" id="9813892at2"/>
<feature type="domain" description="Photosynthesis system II assembly factor Ycf48/Hcf136-like" evidence="4">
    <location>
        <begin position="194"/>
        <end position="273"/>
    </location>
</feature>